<dbReference type="SUPFAM" id="SSF54184">
    <property type="entry name" value="Penicillin-binding protein 2x (pbp-2x), c-terminal domain"/>
    <property type="match status" value="1"/>
</dbReference>
<sequence length="715" mass="80465">MKSDTDSGQNNKKALIYRARIVALFLFVFAIMVFGKLIQVQYYAKFKGKTWAEYAEKNDLKLDTIPAMRGSIFSSDGSLLATSLPYYYVGFDTKVADSTYFYDNVDQLARLLVKNFGENTFDGYKDKLIRYRKSKSKRYLRLKNKEIGYLEREKVKEWPFFARAKKGGGGKFEMIYKRYKPFSPMADRTIGGTDPKSGRGYIGIEASFDKKLEGKDGINWVELVEGGIKIPVGDNLNIQPETGKDIYTTLDMTFQDMAEIALRRKLTEAQADFGCVIVMEVATGEIRAMANLTKRPDDKYEEVFNYALAGSTDPGSTFKLPTMMALLEETKMDPNKVTVNTGTGSIRFRGLSINDSKRGGHGILTAAQVFEKSSNIGVHLLMQRYFFSKPDKYLGYLKQFHLTEPTGIHMKGENPPYIKNRSSKQWNNYSLTFMSYGYEMRMTPLQTLAMYNAVANDGYWVRPMVVREIRSAEKVEDKILPYVSEKPICSPETLRKIKIMLEGVVEHGSAKNIKTDLYRIAGKTGTAQKLINGVHTAGKYYTSFAGYFPANKPKYSCIVIIDTPRGAKENYLLYAGSVAAPVFKEVADRIYAHDVSIQKTQKDTTSGEDKLVKWAGRTSDLKVIGEELKLAPLPENAQEYTAGSVIARNKTKWKSRTIESKDIPDLQGMPMRDALYILENKGFRVTFKGSGKVVGQSLPPGSNKSGLKTILLTLQ</sequence>
<feature type="domain" description="PASTA" evidence="5">
    <location>
        <begin position="657"/>
        <end position="715"/>
    </location>
</feature>
<dbReference type="GO" id="GO:0005886">
    <property type="term" value="C:plasma membrane"/>
    <property type="evidence" value="ECO:0007669"/>
    <property type="project" value="TreeGrafter"/>
</dbReference>
<evidence type="ECO:0000313" key="6">
    <source>
        <dbReference type="EMBL" id="TKT91236.1"/>
    </source>
</evidence>
<evidence type="ECO:0000256" key="1">
    <source>
        <dbReference type="ARBA" id="ARBA00004370"/>
    </source>
</evidence>
<dbReference type="OrthoDB" id="9804124at2"/>
<keyword evidence="2" id="KW-0378">Hydrolase</keyword>
<dbReference type="EMBL" id="SZVO01000007">
    <property type="protein sequence ID" value="TKT91236.1"/>
    <property type="molecule type" value="Genomic_DNA"/>
</dbReference>
<evidence type="ECO:0000256" key="2">
    <source>
        <dbReference type="ARBA" id="ARBA00022645"/>
    </source>
</evidence>
<dbReference type="AlphaFoldDB" id="A0A4U6D3M0"/>
<keyword evidence="2" id="KW-0645">Protease</keyword>
<evidence type="ECO:0000313" key="7">
    <source>
        <dbReference type="Proteomes" id="UP000304900"/>
    </source>
</evidence>
<dbReference type="RefSeq" id="WP_137341096.1">
    <property type="nucleotide sequence ID" value="NZ_BSQH01000033.1"/>
</dbReference>
<proteinExistence type="predicted"/>
<dbReference type="Pfam" id="PF00905">
    <property type="entry name" value="Transpeptidase"/>
    <property type="match status" value="1"/>
</dbReference>
<keyword evidence="4" id="KW-1133">Transmembrane helix</keyword>
<organism evidence="6 7">
    <name type="scientific">Dyadobacter frigoris</name>
    <dbReference type="NCBI Taxonomy" id="2576211"/>
    <lineage>
        <taxon>Bacteria</taxon>
        <taxon>Pseudomonadati</taxon>
        <taxon>Bacteroidota</taxon>
        <taxon>Cytophagia</taxon>
        <taxon>Cytophagales</taxon>
        <taxon>Spirosomataceae</taxon>
        <taxon>Dyadobacter</taxon>
    </lineage>
</organism>
<dbReference type="SUPFAM" id="SSF56519">
    <property type="entry name" value="Penicillin binding protein dimerisation domain"/>
    <property type="match status" value="1"/>
</dbReference>
<dbReference type="GO" id="GO:0071555">
    <property type="term" value="P:cell wall organization"/>
    <property type="evidence" value="ECO:0007669"/>
    <property type="project" value="TreeGrafter"/>
</dbReference>
<dbReference type="GO" id="GO:0008658">
    <property type="term" value="F:penicillin binding"/>
    <property type="evidence" value="ECO:0007669"/>
    <property type="project" value="InterPro"/>
</dbReference>
<dbReference type="GO" id="GO:0004180">
    <property type="term" value="F:carboxypeptidase activity"/>
    <property type="evidence" value="ECO:0007669"/>
    <property type="project" value="UniProtKB-KW"/>
</dbReference>
<evidence type="ECO:0000259" key="5">
    <source>
        <dbReference type="PROSITE" id="PS51178"/>
    </source>
</evidence>
<dbReference type="PANTHER" id="PTHR30627:SF1">
    <property type="entry name" value="PEPTIDOGLYCAN D,D-TRANSPEPTIDASE FTSI"/>
    <property type="match status" value="1"/>
</dbReference>
<dbReference type="Gene3D" id="3.40.710.10">
    <property type="entry name" value="DD-peptidase/beta-lactamase superfamily"/>
    <property type="match status" value="1"/>
</dbReference>
<dbReference type="SUPFAM" id="SSF56601">
    <property type="entry name" value="beta-lactamase/transpeptidase-like"/>
    <property type="match status" value="1"/>
</dbReference>
<dbReference type="Pfam" id="PF03793">
    <property type="entry name" value="PASTA"/>
    <property type="match status" value="1"/>
</dbReference>
<name>A0A4U6D3M0_9BACT</name>
<comment type="subcellular location">
    <subcellularLocation>
        <location evidence="1">Membrane</location>
    </subcellularLocation>
</comment>
<reference evidence="6 7" key="1">
    <citation type="submission" date="2019-05" db="EMBL/GenBank/DDBJ databases">
        <title>Dyadobacter AR-3-8 sp. nov., isolated from arctic soil.</title>
        <authorList>
            <person name="Chaudhary D.K."/>
        </authorList>
    </citation>
    <scope>NUCLEOTIDE SEQUENCE [LARGE SCALE GENOMIC DNA]</scope>
    <source>
        <strain evidence="6 7">AR-3-8</strain>
    </source>
</reference>
<keyword evidence="7" id="KW-1185">Reference proteome</keyword>
<dbReference type="InterPro" id="IPR005543">
    <property type="entry name" value="PASTA_dom"/>
</dbReference>
<gene>
    <name evidence="6" type="ORF">FDK13_16450</name>
</gene>
<feature type="transmembrane region" description="Helical" evidence="4">
    <location>
        <begin position="21"/>
        <end position="38"/>
    </location>
</feature>
<evidence type="ECO:0000256" key="3">
    <source>
        <dbReference type="ARBA" id="ARBA00023136"/>
    </source>
</evidence>
<dbReference type="InterPro" id="IPR001460">
    <property type="entry name" value="PCN-bd_Tpept"/>
</dbReference>
<keyword evidence="4" id="KW-0812">Transmembrane</keyword>
<keyword evidence="2" id="KW-0121">Carboxypeptidase</keyword>
<keyword evidence="3 4" id="KW-0472">Membrane</keyword>
<dbReference type="Gene3D" id="3.30.450.330">
    <property type="match status" value="1"/>
</dbReference>
<protein>
    <submittedName>
        <fullName evidence="6">PASTA domain-containing protein</fullName>
    </submittedName>
</protein>
<dbReference type="SMART" id="SM00740">
    <property type="entry name" value="PASTA"/>
    <property type="match status" value="1"/>
</dbReference>
<evidence type="ECO:0000256" key="4">
    <source>
        <dbReference type="SAM" id="Phobius"/>
    </source>
</evidence>
<dbReference type="PROSITE" id="PS51178">
    <property type="entry name" value="PASTA"/>
    <property type="match status" value="1"/>
</dbReference>
<dbReference type="InterPro" id="IPR050515">
    <property type="entry name" value="Beta-lactam/transpept"/>
</dbReference>
<dbReference type="InterPro" id="IPR036138">
    <property type="entry name" value="PBP_dimer_sf"/>
</dbReference>
<dbReference type="Gene3D" id="3.90.1310.10">
    <property type="entry name" value="Penicillin-binding protein 2a (Domain 2)"/>
    <property type="match status" value="1"/>
</dbReference>
<dbReference type="PANTHER" id="PTHR30627">
    <property type="entry name" value="PEPTIDOGLYCAN D,D-TRANSPEPTIDASE"/>
    <property type="match status" value="1"/>
</dbReference>
<dbReference type="InterPro" id="IPR005311">
    <property type="entry name" value="PBP_dimer"/>
</dbReference>
<dbReference type="Proteomes" id="UP000304900">
    <property type="component" value="Unassembled WGS sequence"/>
</dbReference>
<dbReference type="InterPro" id="IPR012338">
    <property type="entry name" value="Beta-lactam/transpept-like"/>
</dbReference>
<dbReference type="Pfam" id="PF03717">
    <property type="entry name" value="PBP_dimer"/>
    <property type="match status" value="1"/>
</dbReference>
<comment type="caution">
    <text evidence="6">The sequence shown here is derived from an EMBL/GenBank/DDBJ whole genome shotgun (WGS) entry which is preliminary data.</text>
</comment>
<accession>A0A4U6D3M0</accession>
<dbReference type="CDD" id="cd06575">
    <property type="entry name" value="PASTA_Pbp2x-like_2"/>
    <property type="match status" value="1"/>
</dbReference>